<evidence type="ECO:0000313" key="1">
    <source>
        <dbReference type="EMBL" id="MEJ8638080.1"/>
    </source>
</evidence>
<protein>
    <submittedName>
        <fullName evidence="1">Uncharacterized protein</fullName>
    </submittedName>
</protein>
<gene>
    <name evidence="1" type="ORF">WKI67_32480</name>
</gene>
<dbReference type="EMBL" id="JBBKAJ010000022">
    <property type="protein sequence ID" value="MEJ8638080.1"/>
    <property type="molecule type" value="Genomic_DNA"/>
</dbReference>
<organism evidence="1 2">
    <name type="scientific">Streptomyces achmelvichensis</name>
    <dbReference type="NCBI Taxonomy" id="3134111"/>
    <lineage>
        <taxon>Bacteria</taxon>
        <taxon>Bacillati</taxon>
        <taxon>Actinomycetota</taxon>
        <taxon>Actinomycetes</taxon>
        <taxon>Kitasatosporales</taxon>
        <taxon>Streptomycetaceae</taxon>
        <taxon>Streptomyces</taxon>
    </lineage>
</organism>
<reference evidence="1" key="1">
    <citation type="submission" date="2024-03" db="EMBL/GenBank/DDBJ databases">
        <title>Novel Streptomyces species of biotechnological and ecological value are a feature of Machair soil.</title>
        <authorList>
            <person name="Prole J.R."/>
            <person name="Goodfellow M."/>
            <person name="Allenby N."/>
            <person name="Ward A.C."/>
        </authorList>
    </citation>
    <scope>NUCLEOTIDE SEQUENCE</scope>
    <source>
        <strain evidence="1">MS2.AVA.5</strain>
    </source>
</reference>
<accession>A0ACC6Q3E9</accession>
<comment type="caution">
    <text evidence="1">The sequence shown here is derived from an EMBL/GenBank/DDBJ whole genome shotgun (WGS) entry which is preliminary data.</text>
</comment>
<name>A0ACC6Q3E9_9ACTN</name>
<proteinExistence type="predicted"/>
<keyword evidence="2" id="KW-1185">Reference proteome</keyword>
<sequence>MRQREDNRWLYDDDFGLSALTERVGASGGSLDEAQVLALAAEVAEVGDGEGAVELGIDARCLLDSALPEDVLRTVWLAASRQRFDPVDHGMDMGGWLRRLTDLYPPRSRKSGHSAWLAPLGPSLDEGELCEALVPEVRASAEALTHAFTQPGAAVLPPESVAAALERVIREGDGELGFRLFLRVLKTHRVPVTKDQYDRLMELGTLLACPGPLVYDGLTVLWPPIDTSRRDATGDFGFSELTSWFSPNRHDRTARETVQRAAANDDTAETPGSAAALLLEDSLRLLESPLSADTITTLWVAASERGFSIDRFSMDGRYWLGLIAEVCGERLREVAPSYTHVAPPVRAELTDAVMRALREVKPLLAEKTVSPHWQGIPGTTVATAVEEVTTRVDPDLGYRLLLRLLHVLSVPLTAEQYARCQALGEAFGYGELHVPLAVEQFVVEESHREVQRVDLYPDVTAADGLVAAITGAAKLSEGEIWRLSGTDTVMIETARGLVSVDPEPQERRFRVRVHIPGFTWDIPGFTWEVGSTDDLGSLVEAVVAWREGVPFDVLAGSTFLEPDGFAGAVERGEPTSAQWATLLSSECHRRQWNLLRRLHADEVLRHMFPTISHGAVRLRVDLFDGESEQVLVHELDAERYEAIRVGAPGAGWAEVPAGDLIAFVRTALGGG</sequence>
<evidence type="ECO:0000313" key="2">
    <source>
        <dbReference type="Proteomes" id="UP001377168"/>
    </source>
</evidence>
<dbReference type="Proteomes" id="UP001377168">
    <property type="component" value="Unassembled WGS sequence"/>
</dbReference>